<evidence type="ECO:0000313" key="1">
    <source>
        <dbReference type="EMBL" id="MEB3428896.1"/>
    </source>
</evidence>
<accession>A0AAW9MSB6</accession>
<organism evidence="1 2">
    <name type="scientific">Citroniella saccharovorans</name>
    <dbReference type="NCBI Taxonomy" id="2053367"/>
    <lineage>
        <taxon>Bacteria</taxon>
        <taxon>Bacillati</taxon>
        <taxon>Bacillota</taxon>
        <taxon>Tissierellia</taxon>
        <taxon>Tissierellales</taxon>
        <taxon>Peptoniphilaceae</taxon>
        <taxon>Citroniella</taxon>
    </lineage>
</organism>
<protein>
    <submittedName>
        <fullName evidence="1">Uncharacterized protein</fullName>
    </submittedName>
</protein>
<sequence>MENLREDLELIEVVYENENKKATLTFLDEEKGQVLEVAFNKQIYDNDKNEYIDDEEKAKKVDEWCKEYFETTFDKLSDCVGVKKDVYCYDRFNSLWESVVVEKFDKEDEGKIFETTIKSIEDDGKGVHIYFEHEGKLYESKMMYADYIEVKKQWFTNPQKKERQYKKFKDKFGVEVKDAEKIVGKNIMVEVKVAFKKFTYAEIKKPKWA</sequence>
<dbReference type="AlphaFoldDB" id="A0AAW9MSB6"/>
<dbReference type="RefSeq" id="WP_324618969.1">
    <property type="nucleotide sequence ID" value="NZ_JAYKOT010000002.1"/>
</dbReference>
<reference evidence="1 2" key="1">
    <citation type="submission" date="2024-01" db="EMBL/GenBank/DDBJ databases">
        <title>Complete genome sequence of Citroniella saccharovorans strain M6.X9, isolated from human fecal sample.</title>
        <authorList>
            <person name="Cheng G."/>
            <person name="Westerholm M."/>
            <person name="Schnurer A."/>
        </authorList>
    </citation>
    <scope>NUCLEOTIDE SEQUENCE [LARGE SCALE GENOMIC DNA]</scope>
    <source>
        <strain evidence="1 2">DSM 29873</strain>
    </source>
</reference>
<name>A0AAW9MSB6_9FIRM</name>
<dbReference type="Proteomes" id="UP001357733">
    <property type="component" value="Unassembled WGS sequence"/>
</dbReference>
<keyword evidence="2" id="KW-1185">Reference proteome</keyword>
<dbReference type="EMBL" id="JAYKOT010000002">
    <property type="protein sequence ID" value="MEB3428896.1"/>
    <property type="molecule type" value="Genomic_DNA"/>
</dbReference>
<evidence type="ECO:0000313" key="2">
    <source>
        <dbReference type="Proteomes" id="UP001357733"/>
    </source>
</evidence>
<comment type="caution">
    <text evidence="1">The sequence shown here is derived from an EMBL/GenBank/DDBJ whole genome shotgun (WGS) entry which is preliminary data.</text>
</comment>
<proteinExistence type="predicted"/>
<gene>
    <name evidence="1" type="ORF">VLK81_02465</name>
</gene>